<reference evidence="2 3" key="1">
    <citation type="journal article" date="2017" name="Mol. Biol. Evol.">
        <title>The 4-celled Tetrabaena socialis nuclear genome reveals the essential components for genetic control of cell number at the origin of multicellularity in the volvocine lineage.</title>
        <authorList>
            <person name="Featherston J."/>
            <person name="Arakaki Y."/>
            <person name="Hanschen E.R."/>
            <person name="Ferris P.J."/>
            <person name="Michod R.E."/>
            <person name="Olson B.J.S.C."/>
            <person name="Nozaki H."/>
            <person name="Durand P.M."/>
        </authorList>
    </citation>
    <scope>NUCLEOTIDE SEQUENCE [LARGE SCALE GENOMIC DNA]</scope>
    <source>
        <strain evidence="2 3">NIES-571</strain>
    </source>
</reference>
<protein>
    <submittedName>
        <fullName evidence="2">Uncharacterized protein</fullName>
    </submittedName>
</protein>
<sequence>MVGLSVPQVTCPLQFDQHFWAERLAHLGLSPSPLPRAALFGSSSGDGDGEDGRDMGHTSCGSGGGGDVPGWGREPGPSWGSTGAADSTRAAVGAVVAALRDAVAPSRRAAALRIAKELCGERALEVAGDALLELLGCGKG</sequence>
<evidence type="ECO:0000313" key="2">
    <source>
        <dbReference type="EMBL" id="PNH12467.1"/>
    </source>
</evidence>
<dbReference type="PANTHER" id="PTHR48050">
    <property type="entry name" value="STEROL 3-BETA-GLUCOSYLTRANSFERASE"/>
    <property type="match status" value="1"/>
</dbReference>
<dbReference type="EMBL" id="PGGS01000008">
    <property type="protein sequence ID" value="PNH12467.1"/>
    <property type="molecule type" value="Genomic_DNA"/>
</dbReference>
<dbReference type="PANTHER" id="PTHR48050:SF11">
    <property type="entry name" value="GLYCOSYLTRANSFERASE"/>
    <property type="match status" value="1"/>
</dbReference>
<organism evidence="2 3">
    <name type="scientific">Tetrabaena socialis</name>
    <dbReference type="NCBI Taxonomy" id="47790"/>
    <lineage>
        <taxon>Eukaryota</taxon>
        <taxon>Viridiplantae</taxon>
        <taxon>Chlorophyta</taxon>
        <taxon>core chlorophytes</taxon>
        <taxon>Chlorophyceae</taxon>
        <taxon>CS clade</taxon>
        <taxon>Chlamydomonadales</taxon>
        <taxon>Tetrabaenaceae</taxon>
        <taxon>Tetrabaena</taxon>
    </lineage>
</organism>
<proteinExistence type="predicted"/>
<dbReference type="Proteomes" id="UP000236333">
    <property type="component" value="Unassembled WGS sequence"/>
</dbReference>
<evidence type="ECO:0000256" key="1">
    <source>
        <dbReference type="SAM" id="MobiDB-lite"/>
    </source>
</evidence>
<dbReference type="Gene3D" id="3.40.50.2000">
    <property type="entry name" value="Glycogen Phosphorylase B"/>
    <property type="match status" value="1"/>
</dbReference>
<dbReference type="SUPFAM" id="SSF53756">
    <property type="entry name" value="UDP-Glycosyltransferase/glycogen phosphorylase"/>
    <property type="match status" value="1"/>
</dbReference>
<comment type="caution">
    <text evidence="2">The sequence shown here is derived from an EMBL/GenBank/DDBJ whole genome shotgun (WGS) entry which is preliminary data.</text>
</comment>
<dbReference type="OrthoDB" id="5835829at2759"/>
<gene>
    <name evidence="2" type="ORF">TSOC_000572</name>
</gene>
<dbReference type="AlphaFoldDB" id="A0A2J8AIX6"/>
<accession>A0A2J8AIX6</accession>
<keyword evidence="3" id="KW-1185">Reference proteome</keyword>
<feature type="region of interest" description="Disordered" evidence="1">
    <location>
        <begin position="38"/>
        <end position="85"/>
    </location>
</feature>
<name>A0A2J8AIX6_9CHLO</name>
<evidence type="ECO:0000313" key="3">
    <source>
        <dbReference type="Proteomes" id="UP000236333"/>
    </source>
</evidence>
<dbReference type="InterPro" id="IPR050426">
    <property type="entry name" value="Glycosyltransferase_28"/>
</dbReference>